<proteinExistence type="predicted"/>
<feature type="region of interest" description="Disordered" evidence="2">
    <location>
        <begin position="1"/>
        <end position="63"/>
    </location>
</feature>
<feature type="non-terminal residue" evidence="3">
    <location>
        <position position="1"/>
    </location>
</feature>
<organism evidence="3 4">
    <name type="scientific">Tropilaelaps mercedesae</name>
    <dbReference type="NCBI Taxonomy" id="418985"/>
    <lineage>
        <taxon>Eukaryota</taxon>
        <taxon>Metazoa</taxon>
        <taxon>Ecdysozoa</taxon>
        <taxon>Arthropoda</taxon>
        <taxon>Chelicerata</taxon>
        <taxon>Arachnida</taxon>
        <taxon>Acari</taxon>
        <taxon>Parasitiformes</taxon>
        <taxon>Mesostigmata</taxon>
        <taxon>Gamasina</taxon>
        <taxon>Dermanyssoidea</taxon>
        <taxon>Laelapidae</taxon>
        <taxon>Tropilaelaps</taxon>
    </lineage>
</organism>
<gene>
    <name evidence="3" type="ORF">BIW11_03956</name>
</gene>
<accession>A0A1V9XDC8</accession>
<evidence type="ECO:0000313" key="3">
    <source>
        <dbReference type="EMBL" id="OQR71547.1"/>
    </source>
</evidence>
<feature type="compositionally biased region" description="Basic and acidic residues" evidence="2">
    <location>
        <begin position="1"/>
        <end position="16"/>
    </location>
</feature>
<sequence length="95" mass="10570">VSYVADEHGFRAKVDTNEPGTASEGPASIHFHSSDPKIAHAPIRHKGGYGDWRSKERDHGGLAGEYPGHYGGWQLRKSSRIFDFRNSQASWFSLT</sequence>
<protein>
    <submittedName>
        <fullName evidence="3">Cuticular protein-like</fullName>
    </submittedName>
</protein>
<keyword evidence="4" id="KW-1185">Reference proteome</keyword>
<dbReference type="Proteomes" id="UP000192247">
    <property type="component" value="Unassembled WGS sequence"/>
</dbReference>
<comment type="caution">
    <text evidence="3">The sequence shown here is derived from an EMBL/GenBank/DDBJ whole genome shotgun (WGS) entry which is preliminary data.</text>
</comment>
<dbReference type="EMBL" id="MNPL01014261">
    <property type="protein sequence ID" value="OQR71547.1"/>
    <property type="molecule type" value="Genomic_DNA"/>
</dbReference>
<dbReference type="InterPro" id="IPR000618">
    <property type="entry name" value="Insect_cuticle"/>
</dbReference>
<keyword evidence="1" id="KW-0193">Cuticle</keyword>
<dbReference type="OrthoDB" id="6418165at2759"/>
<evidence type="ECO:0000256" key="2">
    <source>
        <dbReference type="SAM" id="MobiDB-lite"/>
    </source>
</evidence>
<dbReference type="PROSITE" id="PS51155">
    <property type="entry name" value="CHIT_BIND_RR_2"/>
    <property type="match status" value="1"/>
</dbReference>
<evidence type="ECO:0000256" key="1">
    <source>
        <dbReference type="PROSITE-ProRule" id="PRU00497"/>
    </source>
</evidence>
<dbReference type="AlphaFoldDB" id="A0A1V9XDC8"/>
<evidence type="ECO:0000313" key="4">
    <source>
        <dbReference type="Proteomes" id="UP000192247"/>
    </source>
</evidence>
<reference evidence="3 4" key="1">
    <citation type="journal article" date="2017" name="Gigascience">
        <title>Draft genome of the honey bee ectoparasitic mite, Tropilaelaps mercedesae, is shaped by the parasitic life history.</title>
        <authorList>
            <person name="Dong X."/>
            <person name="Armstrong S.D."/>
            <person name="Xia D."/>
            <person name="Makepeace B.L."/>
            <person name="Darby A.C."/>
            <person name="Kadowaki T."/>
        </authorList>
    </citation>
    <scope>NUCLEOTIDE SEQUENCE [LARGE SCALE GENOMIC DNA]</scope>
    <source>
        <strain evidence="3">Wuxi-XJTLU</strain>
    </source>
</reference>
<name>A0A1V9XDC8_9ACAR</name>
<dbReference type="GO" id="GO:0042302">
    <property type="term" value="F:structural constituent of cuticle"/>
    <property type="evidence" value="ECO:0007669"/>
    <property type="project" value="UniProtKB-UniRule"/>
</dbReference>
<dbReference type="InParanoid" id="A0A1V9XDC8"/>